<dbReference type="OrthoDB" id="9787117at2"/>
<feature type="domain" description="EamA" evidence="7">
    <location>
        <begin position="156"/>
        <end position="288"/>
    </location>
</feature>
<keyword evidence="3 6" id="KW-0812">Transmembrane</keyword>
<feature type="transmembrane region" description="Helical" evidence="6">
    <location>
        <begin position="271"/>
        <end position="290"/>
    </location>
</feature>
<gene>
    <name evidence="8" type="ORF">EDC26_11814</name>
</gene>
<keyword evidence="9" id="KW-1185">Reference proteome</keyword>
<dbReference type="GO" id="GO:0005886">
    <property type="term" value="C:plasma membrane"/>
    <property type="evidence" value="ECO:0007669"/>
    <property type="project" value="UniProtKB-SubCell"/>
</dbReference>
<dbReference type="SUPFAM" id="SSF103481">
    <property type="entry name" value="Multidrug resistance efflux transporter EmrE"/>
    <property type="match status" value="2"/>
</dbReference>
<evidence type="ECO:0000259" key="7">
    <source>
        <dbReference type="Pfam" id="PF00892"/>
    </source>
</evidence>
<feature type="transmembrane region" description="Helical" evidence="6">
    <location>
        <begin position="37"/>
        <end position="58"/>
    </location>
</feature>
<dbReference type="RefSeq" id="WP_132584960.1">
    <property type="nucleotide sequence ID" value="NZ_SMAJ01000018.1"/>
</dbReference>
<reference evidence="8 9" key="1">
    <citation type="submission" date="2019-03" db="EMBL/GenBank/DDBJ databases">
        <title>Genomic Encyclopedia of Type Strains, Phase IV (KMG-IV): sequencing the most valuable type-strain genomes for metagenomic binning, comparative biology and taxonomic classification.</title>
        <authorList>
            <person name="Goeker M."/>
        </authorList>
    </citation>
    <scope>NUCLEOTIDE SEQUENCE [LARGE SCALE GENOMIC DNA]</scope>
    <source>
        <strain evidence="8 9">DSM 24591</strain>
    </source>
</reference>
<keyword evidence="5 6" id="KW-0472">Membrane</keyword>
<evidence type="ECO:0000256" key="5">
    <source>
        <dbReference type="ARBA" id="ARBA00023136"/>
    </source>
</evidence>
<dbReference type="PANTHER" id="PTHR42920:SF11">
    <property type="entry name" value="INNER MEMBRANE PROTEIN YTFF"/>
    <property type="match status" value="1"/>
</dbReference>
<evidence type="ECO:0000313" key="9">
    <source>
        <dbReference type="Proteomes" id="UP000295525"/>
    </source>
</evidence>
<keyword evidence="2" id="KW-1003">Cell membrane</keyword>
<dbReference type="PANTHER" id="PTHR42920">
    <property type="entry name" value="OS03G0707200 PROTEIN-RELATED"/>
    <property type="match status" value="1"/>
</dbReference>
<feature type="transmembrane region" description="Helical" evidence="6">
    <location>
        <begin position="152"/>
        <end position="173"/>
    </location>
</feature>
<dbReference type="Pfam" id="PF00892">
    <property type="entry name" value="EamA"/>
    <property type="match status" value="2"/>
</dbReference>
<keyword evidence="4 6" id="KW-1133">Transmembrane helix</keyword>
<feature type="transmembrane region" description="Helical" evidence="6">
    <location>
        <begin position="185"/>
        <end position="209"/>
    </location>
</feature>
<accession>A0A4R3LRX0</accession>
<dbReference type="InterPro" id="IPR000620">
    <property type="entry name" value="EamA_dom"/>
</dbReference>
<dbReference type="InterPro" id="IPR051258">
    <property type="entry name" value="Diverse_Substrate_Transporter"/>
</dbReference>
<feature type="transmembrane region" description="Helical" evidence="6">
    <location>
        <begin position="96"/>
        <end position="114"/>
    </location>
</feature>
<dbReference type="InterPro" id="IPR037185">
    <property type="entry name" value="EmrE-like"/>
</dbReference>
<evidence type="ECO:0000256" key="6">
    <source>
        <dbReference type="SAM" id="Phobius"/>
    </source>
</evidence>
<dbReference type="EMBL" id="SMAJ01000018">
    <property type="protein sequence ID" value="TCT02516.1"/>
    <property type="molecule type" value="Genomic_DNA"/>
</dbReference>
<feature type="transmembrane region" description="Helical" evidence="6">
    <location>
        <begin position="126"/>
        <end position="146"/>
    </location>
</feature>
<feature type="transmembrane region" description="Helical" evidence="6">
    <location>
        <begin position="215"/>
        <end position="234"/>
    </location>
</feature>
<feature type="domain" description="EamA" evidence="7">
    <location>
        <begin position="7"/>
        <end position="143"/>
    </location>
</feature>
<proteinExistence type="predicted"/>
<evidence type="ECO:0000256" key="2">
    <source>
        <dbReference type="ARBA" id="ARBA00022475"/>
    </source>
</evidence>
<dbReference type="Proteomes" id="UP000295525">
    <property type="component" value="Unassembled WGS sequence"/>
</dbReference>
<name>A0A4R3LRX0_9BURK</name>
<evidence type="ECO:0000313" key="8">
    <source>
        <dbReference type="EMBL" id="TCT02516.1"/>
    </source>
</evidence>
<evidence type="ECO:0000256" key="1">
    <source>
        <dbReference type="ARBA" id="ARBA00004651"/>
    </source>
</evidence>
<sequence length="304" mass="31115">MRNASISGIGMVLAAAMLWGTTGTAQSLGPANLSPYWVGALRVLIASLFFAAVILCRADRQLVKQLRNLPWRWVWLAGACIAAYNLTFFAGVKASGVAVGTAIAIGSGPIWAGLLQTLVSGKAPRFAWWAGTSFAVTGGSLMVLSANGRLHTTPAGVGLCLTAGLVYAVYILISKRLVSQTSPAIITLCTFSSAAVIAIPAALALSGLFATTAAGWATVGYLGVVATGVSYLLFTYGLRHVSGPSGVTLALAEPATAFTLAIVVVHEHPGAAAFAGLGLLLSGLLLVILAEMKTENKSAGRVNS</sequence>
<protein>
    <submittedName>
        <fullName evidence="8">DME family drug/metabolite transporter</fullName>
    </submittedName>
</protein>
<comment type="subcellular location">
    <subcellularLocation>
        <location evidence="1">Cell membrane</location>
        <topology evidence="1">Multi-pass membrane protein</topology>
    </subcellularLocation>
</comment>
<comment type="caution">
    <text evidence="8">The sequence shown here is derived from an EMBL/GenBank/DDBJ whole genome shotgun (WGS) entry which is preliminary data.</text>
</comment>
<evidence type="ECO:0000256" key="4">
    <source>
        <dbReference type="ARBA" id="ARBA00022989"/>
    </source>
</evidence>
<dbReference type="AlphaFoldDB" id="A0A4R3LRX0"/>
<evidence type="ECO:0000256" key="3">
    <source>
        <dbReference type="ARBA" id="ARBA00022692"/>
    </source>
</evidence>
<organism evidence="8 9">
    <name type="scientific">Paralcaligenes ureilyticus</name>
    <dbReference type="NCBI Taxonomy" id="627131"/>
    <lineage>
        <taxon>Bacteria</taxon>
        <taxon>Pseudomonadati</taxon>
        <taxon>Pseudomonadota</taxon>
        <taxon>Betaproteobacteria</taxon>
        <taxon>Burkholderiales</taxon>
        <taxon>Alcaligenaceae</taxon>
        <taxon>Paralcaligenes</taxon>
    </lineage>
</organism>
<feature type="transmembrane region" description="Helical" evidence="6">
    <location>
        <begin position="246"/>
        <end position="265"/>
    </location>
</feature>
<feature type="transmembrane region" description="Helical" evidence="6">
    <location>
        <begin position="70"/>
        <end position="90"/>
    </location>
</feature>